<dbReference type="RefSeq" id="XP_033660190.1">
    <property type="nucleotide sequence ID" value="XM_033819023.1"/>
</dbReference>
<dbReference type="OrthoDB" id="41532at2759"/>
<dbReference type="InterPro" id="IPR000182">
    <property type="entry name" value="GNAT_dom"/>
</dbReference>
<dbReference type="GO" id="GO:0016747">
    <property type="term" value="F:acyltransferase activity, transferring groups other than amino-acyl groups"/>
    <property type="evidence" value="ECO:0007669"/>
    <property type="project" value="InterPro"/>
</dbReference>
<dbReference type="PANTHER" id="PTHR43305">
    <property type="entry name" value="FAMILY N-ACETYLTRANSFERASE, PUTATIVE (AFU_ORTHOLOGUE AFUA_2G01380)-RELATED"/>
    <property type="match status" value="1"/>
</dbReference>
<accession>A0A6A6BWW4</accession>
<dbReference type="InterPro" id="IPR016181">
    <property type="entry name" value="Acyl_CoA_acyltransferase"/>
</dbReference>
<evidence type="ECO:0000313" key="3">
    <source>
        <dbReference type="Proteomes" id="UP000799537"/>
    </source>
</evidence>
<proteinExistence type="predicted"/>
<dbReference type="SUPFAM" id="SSF55729">
    <property type="entry name" value="Acyl-CoA N-acyltransferases (Nat)"/>
    <property type="match status" value="1"/>
</dbReference>
<dbReference type="Proteomes" id="UP000799537">
    <property type="component" value="Unassembled WGS sequence"/>
</dbReference>
<sequence>MAQLSNDSVQVAKVQTTEDLKAIISLFEQYAQSLGIDLSFQDFATEMAQMPGKYAPPRGTLLLARSDKGEAIGCVGLRPFATPGHCEMKRLYVHPNGRGLGLGRKLAEAVVAEARELGYEAMLLDTLSTMVSAQALYNSLGFVEVPPYYDSPLQNTTFLRLDLNS</sequence>
<evidence type="ECO:0000259" key="1">
    <source>
        <dbReference type="PROSITE" id="PS51186"/>
    </source>
</evidence>
<dbReference type="Gene3D" id="3.40.630.30">
    <property type="match status" value="1"/>
</dbReference>
<feature type="domain" description="N-acetyltransferase" evidence="1">
    <location>
        <begin position="9"/>
        <end position="164"/>
    </location>
</feature>
<keyword evidence="3" id="KW-1185">Reference proteome</keyword>
<dbReference type="EMBL" id="ML993639">
    <property type="protein sequence ID" value="KAF2159301.1"/>
    <property type="molecule type" value="Genomic_DNA"/>
</dbReference>
<dbReference type="CDD" id="cd04301">
    <property type="entry name" value="NAT_SF"/>
    <property type="match status" value="1"/>
</dbReference>
<dbReference type="AlphaFoldDB" id="A0A6A6BWW4"/>
<dbReference type="PROSITE" id="PS51186">
    <property type="entry name" value="GNAT"/>
    <property type="match status" value="1"/>
</dbReference>
<evidence type="ECO:0000313" key="2">
    <source>
        <dbReference type="EMBL" id="KAF2159301.1"/>
    </source>
</evidence>
<protein>
    <recommendedName>
        <fullName evidence="1">N-acetyltransferase domain-containing protein</fullName>
    </recommendedName>
</protein>
<reference evidence="2" key="1">
    <citation type="journal article" date="2020" name="Stud. Mycol.">
        <title>101 Dothideomycetes genomes: a test case for predicting lifestyles and emergence of pathogens.</title>
        <authorList>
            <person name="Haridas S."/>
            <person name="Albert R."/>
            <person name="Binder M."/>
            <person name="Bloem J."/>
            <person name="Labutti K."/>
            <person name="Salamov A."/>
            <person name="Andreopoulos B."/>
            <person name="Baker S."/>
            <person name="Barry K."/>
            <person name="Bills G."/>
            <person name="Bluhm B."/>
            <person name="Cannon C."/>
            <person name="Castanera R."/>
            <person name="Culley D."/>
            <person name="Daum C."/>
            <person name="Ezra D."/>
            <person name="Gonzalez J."/>
            <person name="Henrissat B."/>
            <person name="Kuo A."/>
            <person name="Liang C."/>
            <person name="Lipzen A."/>
            <person name="Lutzoni F."/>
            <person name="Magnuson J."/>
            <person name="Mondo S."/>
            <person name="Nolan M."/>
            <person name="Ohm R."/>
            <person name="Pangilinan J."/>
            <person name="Park H.-J."/>
            <person name="Ramirez L."/>
            <person name="Alfaro M."/>
            <person name="Sun H."/>
            <person name="Tritt A."/>
            <person name="Yoshinaga Y."/>
            <person name="Zwiers L.-H."/>
            <person name="Turgeon B."/>
            <person name="Goodwin S."/>
            <person name="Spatafora J."/>
            <person name="Crous P."/>
            <person name="Grigoriev I."/>
        </authorList>
    </citation>
    <scope>NUCLEOTIDE SEQUENCE</scope>
    <source>
        <strain evidence="2">ATCC 36951</strain>
    </source>
</reference>
<dbReference type="PANTHER" id="PTHR43305:SF1">
    <property type="entry name" value="FAMILY N-ACETYLTRANSFERASE, PUTATIVE (AFU_ORTHOLOGUE AFUA_2G01380)-RELATED"/>
    <property type="match status" value="1"/>
</dbReference>
<gene>
    <name evidence="2" type="ORF">M409DRAFT_71085</name>
</gene>
<dbReference type="InterPro" id="IPR052777">
    <property type="entry name" value="Acetyltransferase_Enz"/>
</dbReference>
<dbReference type="Pfam" id="PF00583">
    <property type="entry name" value="Acetyltransf_1"/>
    <property type="match status" value="1"/>
</dbReference>
<dbReference type="GeneID" id="54572295"/>
<organism evidence="2 3">
    <name type="scientific">Zasmidium cellare ATCC 36951</name>
    <dbReference type="NCBI Taxonomy" id="1080233"/>
    <lineage>
        <taxon>Eukaryota</taxon>
        <taxon>Fungi</taxon>
        <taxon>Dikarya</taxon>
        <taxon>Ascomycota</taxon>
        <taxon>Pezizomycotina</taxon>
        <taxon>Dothideomycetes</taxon>
        <taxon>Dothideomycetidae</taxon>
        <taxon>Mycosphaerellales</taxon>
        <taxon>Mycosphaerellaceae</taxon>
        <taxon>Zasmidium</taxon>
    </lineage>
</organism>
<name>A0A6A6BWW4_ZASCE</name>